<proteinExistence type="predicted"/>
<name>A0A914V0L7_9BILA</name>
<dbReference type="WBParaSite" id="PSAMB.scaffold14012size2036.g35802.t1">
    <property type="protein sequence ID" value="PSAMB.scaffold14012size2036.g35802.t1"/>
    <property type="gene ID" value="PSAMB.scaffold14012size2036.g35802"/>
</dbReference>
<accession>A0A914V0L7</accession>
<evidence type="ECO:0000313" key="1">
    <source>
        <dbReference type="Proteomes" id="UP000887566"/>
    </source>
</evidence>
<dbReference type="Proteomes" id="UP000887566">
    <property type="component" value="Unplaced"/>
</dbReference>
<reference evidence="2" key="1">
    <citation type="submission" date="2022-11" db="UniProtKB">
        <authorList>
            <consortium name="WormBaseParasite"/>
        </authorList>
    </citation>
    <scope>IDENTIFICATION</scope>
</reference>
<sequence length="342" mass="38833">VFRVEIVAGTELICAGESNCAPLVSKIATLIDTLTRMQMSDELHHLLSRSDHLIDDICRHLLDMVPEETNSVQSLLVNLQNTVQLLQSLWYKLRTKLTAVVDMDHTDDDKHWSKDQGVRVGTEFSADVETQITHFSSQLRSLVQQLVAKSCEAARKYKAMLFAKTCTRLNFAHFSSTKALHHTPLINFASISPSSLSLDLHAYFFICQSKRLCFCHIPAKNRHEFNMALVGALEKASLQRLSVAKLSQTDPSDDMLTILITNTTTMQTSSKNFSKAKMRSVWGTLTKKAIRREKFDFGEIPEPVWCLALFDSYIHKDLAVAQTLRLATELYHRTTLVQWSFR</sequence>
<dbReference type="AlphaFoldDB" id="A0A914V0L7"/>
<keyword evidence="1" id="KW-1185">Reference proteome</keyword>
<organism evidence="1 2">
    <name type="scientific">Plectus sambesii</name>
    <dbReference type="NCBI Taxonomy" id="2011161"/>
    <lineage>
        <taxon>Eukaryota</taxon>
        <taxon>Metazoa</taxon>
        <taxon>Ecdysozoa</taxon>
        <taxon>Nematoda</taxon>
        <taxon>Chromadorea</taxon>
        <taxon>Plectida</taxon>
        <taxon>Plectina</taxon>
        <taxon>Plectoidea</taxon>
        <taxon>Plectidae</taxon>
        <taxon>Plectus</taxon>
    </lineage>
</organism>
<protein>
    <submittedName>
        <fullName evidence="2">Uncharacterized protein</fullName>
    </submittedName>
</protein>
<evidence type="ECO:0000313" key="2">
    <source>
        <dbReference type="WBParaSite" id="PSAMB.scaffold14012size2036.g35802.t1"/>
    </source>
</evidence>